<sequence>MLYLSLNIDTKFCRPQYLYMWCEAVTGKTHGRDGVQVDVLVNVRVQTSELEPTVTTESYTTNDVLSTKPNSLLSCECECIYSSNTSGSFVLTTTPLATLTVNLEFIEELKVTKSELSSEIRKKISASDPRSSSAIIGYFGITFLVFVTSFIVALDLMPPRRFCVRKFRKRSNPKKRRKTVHSKFLRRRNSLTPVS</sequence>
<protein>
    <submittedName>
        <fullName evidence="2">Uncharacterized protein</fullName>
    </submittedName>
</protein>
<keyword evidence="1" id="KW-0472">Membrane</keyword>
<dbReference type="EMBL" id="UYJE01004553">
    <property type="protein sequence ID" value="VDI29017.1"/>
    <property type="molecule type" value="Genomic_DNA"/>
</dbReference>
<proteinExistence type="predicted"/>
<name>A0A8B6E3E3_MYTGA</name>
<dbReference type="OrthoDB" id="6162296at2759"/>
<keyword evidence="3" id="KW-1185">Reference proteome</keyword>
<dbReference type="Proteomes" id="UP000596742">
    <property type="component" value="Unassembled WGS sequence"/>
</dbReference>
<comment type="caution">
    <text evidence="2">The sequence shown here is derived from an EMBL/GenBank/DDBJ whole genome shotgun (WGS) entry which is preliminary data.</text>
</comment>
<evidence type="ECO:0000256" key="1">
    <source>
        <dbReference type="SAM" id="Phobius"/>
    </source>
</evidence>
<organism evidence="2 3">
    <name type="scientific">Mytilus galloprovincialis</name>
    <name type="common">Mediterranean mussel</name>
    <dbReference type="NCBI Taxonomy" id="29158"/>
    <lineage>
        <taxon>Eukaryota</taxon>
        <taxon>Metazoa</taxon>
        <taxon>Spiralia</taxon>
        <taxon>Lophotrochozoa</taxon>
        <taxon>Mollusca</taxon>
        <taxon>Bivalvia</taxon>
        <taxon>Autobranchia</taxon>
        <taxon>Pteriomorphia</taxon>
        <taxon>Mytilida</taxon>
        <taxon>Mytiloidea</taxon>
        <taxon>Mytilidae</taxon>
        <taxon>Mytilinae</taxon>
        <taxon>Mytilus</taxon>
    </lineage>
</organism>
<evidence type="ECO:0000313" key="3">
    <source>
        <dbReference type="Proteomes" id="UP000596742"/>
    </source>
</evidence>
<feature type="transmembrane region" description="Helical" evidence="1">
    <location>
        <begin position="135"/>
        <end position="157"/>
    </location>
</feature>
<accession>A0A8B6E3E3</accession>
<gene>
    <name evidence="2" type="ORF">MGAL_10B070703</name>
</gene>
<keyword evidence="1" id="KW-0812">Transmembrane</keyword>
<keyword evidence="1" id="KW-1133">Transmembrane helix</keyword>
<reference evidence="2" key="1">
    <citation type="submission" date="2018-11" db="EMBL/GenBank/DDBJ databases">
        <authorList>
            <person name="Alioto T."/>
            <person name="Alioto T."/>
        </authorList>
    </citation>
    <scope>NUCLEOTIDE SEQUENCE</scope>
</reference>
<dbReference type="AlphaFoldDB" id="A0A8B6E3E3"/>
<evidence type="ECO:0000313" key="2">
    <source>
        <dbReference type="EMBL" id="VDI29017.1"/>
    </source>
</evidence>